<accession>L1J5S7</accession>
<dbReference type="PROSITE" id="PS50297">
    <property type="entry name" value="ANK_REP_REGION"/>
    <property type="match status" value="2"/>
</dbReference>
<evidence type="ECO:0000313" key="5">
    <source>
        <dbReference type="EnsemblProtists" id="EKX43435"/>
    </source>
</evidence>
<dbReference type="PaxDb" id="55529-EKX43435"/>
<feature type="repeat" description="ANK" evidence="3">
    <location>
        <begin position="110"/>
        <end position="142"/>
    </location>
</feature>
<dbReference type="OrthoDB" id="194358at2759"/>
<evidence type="ECO:0000256" key="2">
    <source>
        <dbReference type="ARBA" id="ARBA00023043"/>
    </source>
</evidence>
<protein>
    <submittedName>
        <fullName evidence="4 5">Uncharacterized protein</fullName>
    </submittedName>
</protein>
<dbReference type="KEGG" id="gtt:GUITHDRAFT_110558"/>
<dbReference type="HOGENOM" id="CLU_1356930_0_0_1"/>
<feature type="repeat" description="ANK" evidence="3">
    <location>
        <begin position="143"/>
        <end position="175"/>
    </location>
</feature>
<reference evidence="6" key="2">
    <citation type="submission" date="2012-11" db="EMBL/GenBank/DDBJ databases">
        <authorList>
            <person name="Kuo A."/>
            <person name="Curtis B.A."/>
            <person name="Tanifuji G."/>
            <person name="Burki F."/>
            <person name="Gruber A."/>
            <person name="Irimia M."/>
            <person name="Maruyama S."/>
            <person name="Arias M.C."/>
            <person name="Ball S.G."/>
            <person name="Gile G.H."/>
            <person name="Hirakawa Y."/>
            <person name="Hopkins J.F."/>
            <person name="Rensing S.A."/>
            <person name="Schmutz J."/>
            <person name="Symeonidi A."/>
            <person name="Elias M."/>
            <person name="Eveleigh R.J."/>
            <person name="Herman E.K."/>
            <person name="Klute M.J."/>
            <person name="Nakayama T."/>
            <person name="Obornik M."/>
            <person name="Reyes-Prieto A."/>
            <person name="Armbrust E.V."/>
            <person name="Aves S.J."/>
            <person name="Beiko R.G."/>
            <person name="Coutinho P."/>
            <person name="Dacks J.B."/>
            <person name="Durnford D.G."/>
            <person name="Fast N.M."/>
            <person name="Green B.R."/>
            <person name="Grisdale C."/>
            <person name="Hempe F."/>
            <person name="Henrissat B."/>
            <person name="Hoppner M.P."/>
            <person name="Ishida K.-I."/>
            <person name="Kim E."/>
            <person name="Koreny L."/>
            <person name="Kroth P.G."/>
            <person name="Liu Y."/>
            <person name="Malik S.-B."/>
            <person name="Maier U.G."/>
            <person name="McRose D."/>
            <person name="Mock T."/>
            <person name="Neilson J.A."/>
            <person name="Onodera N.T."/>
            <person name="Poole A.M."/>
            <person name="Pritham E.J."/>
            <person name="Richards T.A."/>
            <person name="Rocap G."/>
            <person name="Roy S.W."/>
            <person name="Sarai C."/>
            <person name="Schaack S."/>
            <person name="Shirato S."/>
            <person name="Slamovits C.H."/>
            <person name="Spencer D.F."/>
            <person name="Suzuki S."/>
            <person name="Worden A.Z."/>
            <person name="Zauner S."/>
            <person name="Barry K."/>
            <person name="Bell C."/>
            <person name="Bharti A.K."/>
            <person name="Crow J.A."/>
            <person name="Grimwood J."/>
            <person name="Kramer R."/>
            <person name="Lindquist E."/>
            <person name="Lucas S."/>
            <person name="Salamov A."/>
            <person name="McFadden G.I."/>
            <person name="Lane C.E."/>
            <person name="Keeling P.J."/>
            <person name="Gray M.W."/>
            <person name="Grigoriev I.V."/>
            <person name="Archibald J.M."/>
        </authorList>
    </citation>
    <scope>NUCLEOTIDE SEQUENCE</scope>
    <source>
        <strain evidence="6">CCMP2712</strain>
    </source>
</reference>
<name>L1J5S7_GUITC</name>
<organism evidence="4">
    <name type="scientific">Guillardia theta (strain CCMP2712)</name>
    <name type="common">Cryptophyte</name>
    <dbReference type="NCBI Taxonomy" id="905079"/>
    <lineage>
        <taxon>Eukaryota</taxon>
        <taxon>Cryptophyceae</taxon>
        <taxon>Pyrenomonadales</taxon>
        <taxon>Geminigeraceae</taxon>
        <taxon>Guillardia</taxon>
    </lineage>
</organism>
<dbReference type="InterPro" id="IPR002110">
    <property type="entry name" value="Ankyrin_rpt"/>
</dbReference>
<gene>
    <name evidence="4" type="ORF">GUITHDRAFT_110558</name>
</gene>
<dbReference type="SMART" id="SM00248">
    <property type="entry name" value="ANK"/>
    <property type="match status" value="3"/>
</dbReference>
<dbReference type="Pfam" id="PF12796">
    <property type="entry name" value="Ank_2"/>
    <property type="match status" value="1"/>
</dbReference>
<dbReference type="PROSITE" id="PS50088">
    <property type="entry name" value="ANK_REPEAT"/>
    <property type="match status" value="2"/>
</dbReference>
<dbReference type="OMA" id="EYHIRID"/>
<reference evidence="5" key="3">
    <citation type="submission" date="2015-06" db="UniProtKB">
        <authorList>
            <consortium name="EnsemblProtists"/>
        </authorList>
    </citation>
    <scope>IDENTIFICATION</scope>
</reference>
<keyword evidence="2 3" id="KW-0040">ANK repeat</keyword>
<dbReference type="GeneID" id="17300093"/>
<dbReference type="InterPro" id="IPR036770">
    <property type="entry name" value="Ankyrin_rpt-contain_sf"/>
</dbReference>
<dbReference type="EnsemblProtists" id="EKX43435">
    <property type="protein sequence ID" value="EKX43435"/>
    <property type="gene ID" value="GUITHDRAFT_110558"/>
</dbReference>
<dbReference type="AlphaFoldDB" id="L1J5S7"/>
<proteinExistence type="predicted"/>
<evidence type="ECO:0000256" key="3">
    <source>
        <dbReference type="PROSITE-ProRule" id="PRU00023"/>
    </source>
</evidence>
<dbReference type="PANTHER" id="PTHR24171:SF9">
    <property type="entry name" value="ANKYRIN REPEAT DOMAIN-CONTAINING PROTEIN 39"/>
    <property type="match status" value="1"/>
</dbReference>
<dbReference type="Gene3D" id="1.25.40.20">
    <property type="entry name" value="Ankyrin repeat-containing domain"/>
    <property type="match status" value="1"/>
</dbReference>
<dbReference type="eggNOG" id="KOG4177">
    <property type="taxonomic scope" value="Eukaryota"/>
</dbReference>
<dbReference type="EMBL" id="JH993010">
    <property type="protein sequence ID" value="EKX43435.1"/>
    <property type="molecule type" value="Genomic_DNA"/>
</dbReference>
<keyword evidence="1" id="KW-0677">Repeat</keyword>
<sequence length="202" mass="21888">MSKWSSGLLGCLDIPTENALDLGLGVSAFPEAICPCVAYFQIRKRMVESAPDEGLYLIQRLFGKDASADKHAMGLTELNSVMLDAIQRGDLQMCNAMVKQGANVNVTDHAKATPLMFAAQNRQLEICAILLENKADVNAKDRGGMTACHRAALVGDVKVLELLIKKGAKRGIEDGWGKTPMDTKEKLQQLVGFGVDDPLVMQ</sequence>
<evidence type="ECO:0000256" key="1">
    <source>
        <dbReference type="ARBA" id="ARBA00022737"/>
    </source>
</evidence>
<dbReference type="SUPFAM" id="SSF48403">
    <property type="entry name" value="Ankyrin repeat"/>
    <property type="match status" value="1"/>
</dbReference>
<dbReference type="Proteomes" id="UP000011087">
    <property type="component" value="Unassembled WGS sequence"/>
</dbReference>
<keyword evidence="6" id="KW-1185">Reference proteome</keyword>
<reference evidence="4 6" key="1">
    <citation type="journal article" date="2012" name="Nature">
        <title>Algal genomes reveal evolutionary mosaicism and the fate of nucleomorphs.</title>
        <authorList>
            <consortium name="DOE Joint Genome Institute"/>
            <person name="Curtis B.A."/>
            <person name="Tanifuji G."/>
            <person name="Burki F."/>
            <person name="Gruber A."/>
            <person name="Irimia M."/>
            <person name="Maruyama S."/>
            <person name="Arias M.C."/>
            <person name="Ball S.G."/>
            <person name="Gile G.H."/>
            <person name="Hirakawa Y."/>
            <person name="Hopkins J.F."/>
            <person name="Kuo A."/>
            <person name="Rensing S.A."/>
            <person name="Schmutz J."/>
            <person name="Symeonidi A."/>
            <person name="Elias M."/>
            <person name="Eveleigh R.J."/>
            <person name="Herman E.K."/>
            <person name="Klute M.J."/>
            <person name="Nakayama T."/>
            <person name="Obornik M."/>
            <person name="Reyes-Prieto A."/>
            <person name="Armbrust E.V."/>
            <person name="Aves S.J."/>
            <person name="Beiko R.G."/>
            <person name="Coutinho P."/>
            <person name="Dacks J.B."/>
            <person name="Durnford D.G."/>
            <person name="Fast N.M."/>
            <person name="Green B.R."/>
            <person name="Grisdale C.J."/>
            <person name="Hempel F."/>
            <person name="Henrissat B."/>
            <person name="Hoppner M.P."/>
            <person name="Ishida K."/>
            <person name="Kim E."/>
            <person name="Koreny L."/>
            <person name="Kroth P.G."/>
            <person name="Liu Y."/>
            <person name="Malik S.B."/>
            <person name="Maier U.G."/>
            <person name="McRose D."/>
            <person name="Mock T."/>
            <person name="Neilson J.A."/>
            <person name="Onodera N.T."/>
            <person name="Poole A.M."/>
            <person name="Pritham E.J."/>
            <person name="Richards T.A."/>
            <person name="Rocap G."/>
            <person name="Roy S.W."/>
            <person name="Sarai C."/>
            <person name="Schaack S."/>
            <person name="Shirato S."/>
            <person name="Slamovits C.H."/>
            <person name="Spencer D.F."/>
            <person name="Suzuki S."/>
            <person name="Worden A.Z."/>
            <person name="Zauner S."/>
            <person name="Barry K."/>
            <person name="Bell C."/>
            <person name="Bharti A.K."/>
            <person name="Crow J.A."/>
            <person name="Grimwood J."/>
            <person name="Kramer R."/>
            <person name="Lindquist E."/>
            <person name="Lucas S."/>
            <person name="Salamov A."/>
            <person name="McFadden G.I."/>
            <person name="Lane C.E."/>
            <person name="Keeling P.J."/>
            <person name="Gray M.W."/>
            <person name="Grigoriev I.V."/>
            <person name="Archibald J.M."/>
        </authorList>
    </citation>
    <scope>NUCLEOTIDE SEQUENCE</scope>
    <source>
        <strain evidence="4 6">CCMP2712</strain>
    </source>
</reference>
<dbReference type="PANTHER" id="PTHR24171">
    <property type="entry name" value="ANKYRIN REPEAT DOMAIN-CONTAINING PROTEIN 39-RELATED"/>
    <property type="match status" value="1"/>
</dbReference>
<dbReference type="RefSeq" id="XP_005830415.1">
    <property type="nucleotide sequence ID" value="XM_005830358.1"/>
</dbReference>
<evidence type="ECO:0000313" key="4">
    <source>
        <dbReference type="EMBL" id="EKX43435.1"/>
    </source>
</evidence>
<evidence type="ECO:0000313" key="6">
    <source>
        <dbReference type="Proteomes" id="UP000011087"/>
    </source>
</evidence>